<comment type="pathway">
    <text evidence="2 12">Protein modification; protein glycosylation.</text>
</comment>
<dbReference type="GO" id="GO:0005789">
    <property type="term" value="C:endoplasmic reticulum membrane"/>
    <property type="evidence" value="ECO:0007669"/>
    <property type="project" value="UniProtKB-SubCell"/>
</dbReference>
<evidence type="ECO:0000256" key="13">
    <source>
        <dbReference type="SAM" id="SignalP"/>
    </source>
</evidence>
<evidence type="ECO:0000256" key="8">
    <source>
        <dbReference type="ARBA" id="ARBA00022824"/>
    </source>
</evidence>
<comment type="caution">
    <text evidence="16">The sequence shown here is derived from an EMBL/GenBank/DDBJ whole genome shotgun (WGS) entry which is preliminary data.</text>
</comment>
<evidence type="ECO:0000259" key="15">
    <source>
        <dbReference type="Pfam" id="PF15924"/>
    </source>
</evidence>
<dbReference type="Proteomes" id="UP001187192">
    <property type="component" value="Unassembled WGS sequence"/>
</dbReference>
<evidence type="ECO:0000313" key="17">
    <source>
        <dbReference type="Proteomes" id="UP001187192"/>
    </source>
</evidence>
<dbReference type="PANTHER" id="PTHR45919:SF1">
    <property type="entry name" value="GDP-MAN:MAN(3)GLCNAC(2)-PP-DOL ALPHA-1,2-MANNOSYLTRANSFERASE"/>
    <property type="match status" value="1"/>
</dbReference>
<dbReference type="CDD" id="cd03806">
    <property type="entry name" value="GT4_ALG11-like"/>
    <property type="match status" value="1"/>
</dbReference>
<evidence type="ECO:0000256" key="10">
    <source>
        <dbReference type="ARBA" id="ARBA00023136"/>
    </source>
</evidence>
<comment type="subcellular location">
    <subcellularLocation>
        <location evidence="1">Endoplasmic reticulum membrane</location>
        <topology evidence="1">Single-pass membrane protein</topology>
    </subcellularLocation>
</comment>
<evidence type="ECO:0000256" key="11">
    <source>
        <dbReference type="ARBA" id="ARBA00045065"/>
    </source>
</evidence>
<dbReference type="InterPro" id="IPR031814">
    <property type="entry name" value="ALG11_N"/>
</dbReference>
<name>A0AA88CZX1_FICCA</name>
<dbReference type="SUPFAM" id="SSF53756">
    <property type="entry name" value="UDP-Glycosyltransferase/glycogen phosphorylase"/>
    <property type="match status" value="1"/>
</dbReference>
<sequence>MRSKIRTLMANGILLCALISAVLALPLRFVSHVINGRRSRKQAVGFFHPYTNDGGGGERVLWCAVKAVQEESPDLDCVVYTGDHDASPQTLMARAVDRFGVKLIHPPKVVHLYKRKWVEESTYPRFTMIGQSLGSVCLAWEALSSFTPLYYIDTSGYAFTYPLARIFGCKVICYTHYPTISLDMLSRVRDRNSMYNNDALIARSHGCSGLGVCISSNISSWIVWLSRIKIIYYTIFSWMYGFVGSCAHLAMVNSSWTRSHIEKLWKIPDRTKRVYPPCDTSGLQVLPLERPAKPPKIISVAQFRPEKAHTLQLEAFSVALGRLDANLPIPKLQFVGSCRNKSDEERLQNLKNRAVELKVNTDVEFHENVTYRDLVKLLGGAIAGIHSMTDEHFGISVVEFMAVGAIPIAHNSAGPKMDIVLEEDGVKTGFLARTVDEYADAIISIIEMPEAERLKMASAARKRASRFSEQRFYEDFKAAIRPILNHTLK</sequence>
<dbReference type="EMBL" id="BTGU01000012">
    <property type="protein sequence ID" value="GMN41273.1"/>
    <property type="molecule type" value="Genomic_DNA"/>
</dbReference>
<keyword evidence="5 12" id="KW-0328">Glycosyltransferase</keyword>
<dbReference type="PANTHER" id="PTHR45919">
    <property type="entry name" value="GDP-MAN:MAN(3)GLCNAC(2)-PP-DOL ALPHA-1,2-MANNOSYLTRANSFERASE"/>
    <property type="match status" value="1"/>
</dbReference>
<dbReference type="EC" id="2.4.1.131" evidence="3 12"/>
<dbReference type="GO" id="GO:0006487">
    <property type="term" value="P:protein N-linked glycosylation"/>
    <property type="evidence" value="ECO:0007669"/>
    <property type="project" value="TreeGrafter"/>
</dbReference>
<dbReference type="Pfam" id="PF00534">
    <property type="entry name" value="Glycos_transf_1"/>
    <property type="match status" value="1"/>
</dbReference>
<keyword evidence="6 12" id="KW-0808">Transferase</keyword>
<dbReference type="InterPro" id="IPR038013">
    <property type="entry name" value="ALG11"/>
</dbReference>
<dbReference type="Pfam" id="PF15924">
    <property type="entry name" value="ALG11_N"/>
    <property type="match status" value="1"/>
</dbReference>
<reference evidence="16" key="1">
    <citation type="submission" date="2023-07" db="EMBL/GenBank/DDBJ databases">
        <title>draft genome sequence of fig (Ficus carica).</title>
        <authorList>
            <person name="Takahashi T."/>
            <person name="Nishimura K."/>
        </authorList>
    </citation>
    <scope>NUCLEOTIDE SEQUENCE</scope>
</reference>
<feature type="signal peptide" evidence="13">
    <location>
        <begin position="1"/>
        <end position="24"/>
    </location>
</feature>
<feature type="chain" id="PRO_5041655997" description="GDP-Man:Man(3)GlcNAc(2)-PP-Dol alpha-1,2-mannosyltransferase" evidence="13">
    <location>
        <begin position="25"/>
        <end position="489"/>
    </location>
</feature>
<organism evidence="16 17">
    <name type="scientific">Ficus carica</name>
    <name type="common">Common fig</name>
    <dbReference type="NCBI Taxonomy" id="3494"/>
    <lineage>
        <taxon>Eukaryota</taxon>
        <taxon>Viridiplantae</taxon>
        <taxon>Streptophyta</taxon>
        <taxon>Embryophyta</taxon>
        <taxon>Tracheophyta</taxon>
        <taxon>Spermatophyta</taxon>
        <taxon>Magnoliopsida</taxon>
        <taxon>eudicotyledons</taxon>
        <taxon>Gunneridae</taxon>
        <taxon>Pentapetalae</taxon>
        <taxon>rosids</taxon>
        <taxon>fabids</taxon>
        <taxon>Rosales</taxon>
        <taxon>Moraceae</taxon>
        <taxon>Ficeae</taxon>
        <taxon>Ficus</taxon>
    </lineage>
</organism>
<evidence type="ECO:0000256" key="2">
    <source>
        <dbReference type="ARBA" id="ARBA00004922"/>
    </source>
</evidence>
<accession>A0AA88CZX1</accession>
<evidence type="ECO:0000256" key="9">
    <source>
        <dbReference type="ARBA" id="ARBA00022989"/>
    </source>
</evidence>
<keyword evidence="10" id="KW-0472">Membrane</keyword>
<dbReference type="FunFam" id="3.40.50.2000:FF:000156">
    <property type="entry name" value="GDP-Man:Man(3)GlcNAc(2)-PP-Dol alpha-1,2-mannosyltransferase"/>
    <property type="match status" value="1"/>
</dbReference>
<keyword evidence="13" id="KW-0732">Signal</keyword>
<feature type="domain" description="Glycosyl transferase family 1" evidence="14">
    <location>
        <begin position="289"/>
        <end position="463"/>
    </location>
</feature>
<evidence type="ECO:0000256" key="7">
    <source>
        <dbReference type="ARBA" id="ARBA00022692"/>
    </source>
</evidence>
<evidence type="ECO:0000256" key="6">
    <source>
        <dbReference type="ARBA" id="ARBA00022679"/>
    </source>
</evidence>
<dbReference type="GO" id="GO:0004377">
    <property type="term" value="F:GDP-Man:Man(3)GlcNAc(2)-PP-Dol alpha-1,2-mannosyltransferase activity"/>
    <property type="evidence" value="ECO:0007669"/>
    <property type="project" value="UniProtKB-UniRule"/>
</dbReference>
<dbReference type="Gene3D" id="3.40.50.2000">
    <property type="entry name" value="Glycogen Phosphorylase B"/>
    <property type="match status" value="1"/>
</dbReference>
<evidence type="ECO:0000313" key="16">
    <source>
        <dbReference type="EMBL" id="GMN41273.1"/>
    </source>
</evidence>
<evidence type="ECO:0000256" key="5">
    <source>
        <dbReference type="ARBA" id="ARBA00022676"/>
    </source>
</evidence>
<proteinExistence type="inferred from homology"/>
<keyword evidence="7" id="KW-0812">Transmembrane</keyword>
<comment type="similarity">
    <text evidence="12">Belongs to the glycosyltransferase group 1 family. Glycosyltransferase 4 subfamily.</text>
</comment>
<comment type="catalytic activity">
    <reaction evidence="11 12">
        <text>an alpha-D-Man-(1-&gt;3)-[alpha-D-Man-(1-&gt;6)]-beta-D-Man-(1-&gt;4)-beta-D-GlcNAc-(1-&gt;4)-alpha-D-GlcNAc-diphospho-di-trans,poly-cis-dolichol + 2 GDP-alpha-D-mannose = an alpha-D-Man-(1-&gt;2)-alpha-D-Man-(1-&gt;2)-alpha-D-Man-(1-&gt;3)-[alpha-D-Man-(1-&gt;6)]-beta-D-Man-(1-&gt;4)-beta-D-GlcNAc-(1-&gt;4)-alpha-D-GlcNAc-diphospho-di-trans,poly-cis-dolichol + 2 GDP + 2 H(+)</text>
        <dbReference type="Rhea" id="RHEA:29523"/>
        <dbReference type="Rhea" id="RHEA-COMP:19515"/>
        <dbReference type="Rhea" id="RHEA-COMP:19516"/>
        <dbReference type="ChEBI" id="CHEBI:15378"/>
        <dbReference type="ChEBI" id="CHEBI:57527"/>
        <dbReference type="ChEBI" id="CHEBI:58189"/>
        <dbReference type="ChEBI" id="CHEBI:132511"/>
        <dbReference type="ChEBI" id="CHEBI:132515"/>
        <dbReference type="EC" id="2.4.1.131"/>
    </reaction>
    <physiologicalReaction direction="left-to-right" evidence="11 12">
        <dbReference type="Rhea" id="RHEA:29524"/>
    </physiologicalReaction>
</comment>
<gene>
    <name evidence="16" type="ORF">TIFTF001_010484</name>
</gene>
<dbReference type="InterPro" id="IPR001296">
    <property type="entry name" value="Glyco_trans_1"/>
</dbReference>
<comment type="function">
    <text evidence="12">GDP-Man:Man(3)GlcNAc(2)-PP-Dol alpha-1,2-mannosyltransferase that operates in the biosynthetic pathway of dolichol-linked oligosaccharides, the glycan precursors employed in protein asparagine (N)-glycosylation. The assembly of dolichol-linked oligosaccharides begins on the cytosolic side of the endoplasmic reticulum membrane and finishes in its lumen. The sequential addition of sugars to dolichol pyrophosphate produces dolichol-linked oligosaccharides containing fourteen sugars, including two GlcNAcs, nine mannoses and three glucoses. Once assembled, the oligosaccharide is transferred from the lipid to nascent proteins by oligosaccharyltransferases. Catalyzes, on the cytoplasmic face of the endoplasmic reticulum, the addition of the fourth and fifth mannose residues to the dolichol-linked oligosaccharide chain, to produce Man(5)GlcNAc(2)-PP-dolichol core oligosaccharide.</text>
</comment>
<evidence type="ECO:0000256" key="3">
    <source>
        <dbReference type="ARBA" id="ARBA00012645"/>
    </source>
</evidence>
<evidence type="ECO:0000256" key="12">
    <source>
        <dbReference type="RuleBase" id="RU367051"/>
    </source>
</evidence>
<keyword evidence="17" id="KW-1185">Reference proteome</keyword>
<dbReference type="AlphaFoldDB" id="A0AA88CZX1"/>
<feature type="domain" description="ALG11 mannosyltransferase N-terminal" evidence="15">
    <location>
        <begin position="42"/>
        <end position="265"/>
    </location>
</feature>
<evidence type="ECO:0000256" key="4">
    <source>
        <dbReference type="ARBA" id="ARBA00022018"/>
    </source>
</evidence>
<evidence type="ECO:0000256" key="1">
    <source>
        <dbReference type="ARBA" id="ARBA00004389"/>
    </source>
</evidence>
<keyword evidence="8 12" id="KW-0256">Endoplasmic reticulum</keyword>
<protein>
    <recommendedName>
        <fullName evidence="4 12">GDP-Man:Man(3)GlcNAc(2)-PP-Dol alpha-1,2-mannosyltransferase</fullName>
        <ecNumber evidence="3 12">2.4.1.131</ecNumber>
    </recommendedName>
</protein>
<evidence type="ECO:0000259" key="14">
    <source>
        <dbReference type="Pfam" id="PF00534"/>
    </source>
</evidence>
<keyword evidence="9" id="KW-1133">Transmembrane helix</keyword>